<comment type="caution">
    <text evidence="1">The sequence shown here is derived from an EMBL/GenBank/DDBJ whole genome shotgun (WGS) entry which is preliminary data.</text>
</comment>
<keyword evidence="2" id="KW-1185">Reference proteome</keyword>
<dbReference type="Gene3D" id="2.10.25.10">
    <property type="entry name" value="Laminin"/>
    <property type="match status" value="1"/>
</dbReference>
<accession>A0A821T984</accession>
<evidence type="ECO:0000313" key="1">
    <source>
        <dbReference type="EMBL" id="CAF4870712.1"/>
    </source>
</evidence>
<gene>
    <name evidence="1" type="ORF">UJA718_LOCUS44269</name>
</gene>
<dbReference type="SUPFAM" id="SSF57196">
    <property type="entry name" value="EGF/Laminin"/>
    <property type="match status" value="1"/>
</dbReference>
<proteinExistence type="predicted"/>
<evidence type="ECO:0008006" key="3">
    <source>
        <dbReference type="Google" id="ProtNLM"/>
    </source>
</evidence>
<organism evidence="1 2">
    <name type="scientific">Rotaria socialis</name>
    <dbReference type="NCBI Taxonomy" id="392032"/>
    <lineage>
        <taxon>Eukaryota</taxon>
        <taxon>Metazoa</taxon>
        <taxon>Spiralia</taxon>
        <taxon>Gnathifera</taxon>
        <taxon>Rotifera</taxon>
        <taxon>Eurotatoria</taxon>
        <taxon>Bdelloidea</taxon>
        <taxon>Philodinida</taxon>
        <taxon>Philodinidae</taxon>
        <taxon>Rotaria</taxon>
    </lineage>
</organism>
<protein>
    <recommendedName>
        <fullName evidence="3">EGF-like domain-containing protein</fullName>
    </recommendedName>
</protein>
<sequence>MELKTFPQYHFISDTCTLSNGGCDQNAVCSHDAKTNAAVCSCKTGYTNTGSGSNVICT</sequence>
<dbReference type="Proteomes" id="UP000663873">
    <property type="component" value="Unassembled WGS sequence"/>
</dbReference>
<dbReference type="EMBL" id="CAJOBP010067256">
    <property type="protein sequence ID" value="CAF4870712.1"/>
    <property type="molecule type" value="Genomic_DNA"/>
</dbReference>
<evidence type="ECO:0000313" key="2">
    <source>
        <dbReference type="Proteomes" id="UP000663873"/>
    </source>
</evidence>
<feature type="non-terminal residue" evidence="1">
    <location>
        <position position="58"/>
    </location>
</feature>
<reference evidence="1" key="1">
    <citation type="submission" date="2021-02" db="EMBL/GenBank/DDBJ databases">
        <authorList>
            <person name="Nowell W R."/>
        </authorList>
    </citation>
    <scope>NUCLEOTIDE SEQUENCE</scope>
</reference>
<name>A0A821T984_9BILA</name>
<dbReference type="AlphaFoldDB" id="A0A821T984"/>